<feature type="transmembrane region" description="Helical" evidence="1">
    <location>
        <begin position="98"/>
        <end position="117"/>
    </location>
</feature>
<keyword evidence="1" id="KW-0812">Transmembrane</keyword>
<feature type="transmembrane region" description="Helical" evidence="1">
    <location>
        <begin position="16"/>
        <end position="34"/>
    </location>
</feature>
<keyword evidence="1" id="KW-0472">Membrane</keyword>
<evidence type="ECO:0008006" key="3">
    <source>
        <dbReference type="Google" id="ProtNLM"/>
    </source>
</evidence>
<evidence type="ECO:0000313" key="2">
    <source>
        <dbReference type="EMBL" id="NBI34399.1"/>
    </source>
</evidence>
<comment type="caution">
    <text evidence="2">The sequence shown here is derived from an EMBL/GenBank/DDBJ whole genome shotgun (WGS) entry which is preliminary data.</text>
</comment>
<feature type="transmembrane region" description="Helical" evidence="1">
    <location>
        <begin position="40"/>
        <end position="60"/>
    </location>
</feature>
<dbReference type="Pfam" id="PF03729">
    <property type="entry name" value="DUF308"/>
    <property type="match status" value="1"/>
</dbReference>
<organism evidence="2">
    <name type="scientific">Muribaculaceae bacterium Z82</name>
    <dbReference type="NCBI Taxonomy" id="2304548"/>
    <lineage>
        <taxon>Bacteria</taxon>
        <taxon>Pseudomonadati</taxon>
        <taxon>Bacteroidota</taxon>
        <taxon>Bacteroidia</taxon>
        <taxon>Bacteroidales</taxon>
        <taxon>Muribaculaceae</taxon>
    </lineage>
</organism>
<dbReference type="InterPro" id="IPR052712">
    <property type="entry name" value="Acid_resist_chaperone_HdeD"/>
</dbReference>
<keyword evidence="1" id="KW-1133">Transmembrane helix</keyword>
<dbReference type="EMBL" id="QWKH01000026">
    <property type="protein sequence ID" value="NBI34399.1"/>
    <property type="molecule type" value="Genomic_DNA"/>
</dbReference>
<dbReference type="AlphaFoldDB" id="A0A7C9JDF2"/>
<dbReference type="GO" id="GO:0005886">
    <property type="term" value="C:plasma membrane"/>
    <property type="evidence" value="ECO:0007669"/>
    <property type="project" value="TreeGrafter"/>
</dbReference>
<reference evidence="2" key="1">
    <citation type="submission" date="2018-08" db="EMBL/GenBank/DDBJ databases">
        <title>Murine metabolic-syndrome-specific gut microbial biobank.</title>
        <authorList>
            <person name="Liu C."/>
        </authorList>
    </citation>
    <scope>NUCLEOTIDE SEQUENCE [LARGE SCALE GENOMIC DNA]</scope>
    <source>
        <strain evidence="2">Z82</strain>
    </source>
</reference>
<feature type="transmembrane region" description="Helical" evidence="1">
    <location>
        <begin position="129"/>
        <end position="150"/>
    </location>
</feature>
<accession>A0A7C9JDF2</accession>
<name>A0A7C9JDF2_9BACT</name>
<feature type="transmembrane region" description="Helical" evidence="1">
    <location>
        <begin position="72"/>
        <end position="92"/>
    </location>
</feature>
<evidence type="ECO:0000256" key="1">
    <source>
        <dbReference type="SAM" id="Phobius"/>
    </source>
</evidence>
<dbReference type="PANTHER" id="PTHR34989:SF1">
    <property type="entry name" value="PROTEIN HDED"/>
    <property type="match status" value="1"/>
</dbReference>
<dbReference type="PANTHER" id="PTHR34989">
    <property type="entry name" value="PROTEIN HDED"/>
    <property type="match status" value="1"/>
</dbReference>
<dbReference type="InterPro" id="IPR005325">
    <property type="entry name" value="DUF308_memb"/>
</dbReference>
<sequence length="183" mass="19840">MEAIRHTGTQQHKHDWGLIAAGALLILCSFIFLVAPGITLVTITAIAGAAFLVSGVMDLVNYFRYRKAADLSAWAVVYAVCDFVIGAMLLVHPLLYSAVIPWVVGVFFAAFGAMEIFGAFQMRKGEAPAWGWMLVSGIVSILCGVMFFVAPASLSIFLSVFVLMRGMSLIFYGWNMGKAGNLF</sequence>
<protein>
    <recommendedName>
        <fullName evidence="3">HdeD family acid-resistance protein</fullName>
    </recommendedName>
</protein>
<proteinExistence type="predicted"/>
<gene>
    <name evidence="2" type="ORF">D1639_05005</name>
</gene>
<feature type="transmembrane region" description="Helical" evidence="1">
    <location>
        <begin position="156"/>
        <end position="174"/>
    </location>
</feature>